<accession>A0AAW1YMD7</accession>
<dbReference type="GO" id="GO:0043565">
    <property type="term" value="F:sequence-specific DNA binding"/>
    <property type="evidence" value="ECO:0007669"/>
    <property type="project" value="InterPro"/>
</dbReference>
<proteinExistence type="predicted"/>
<dbReference type="PANTHER" id="PTHR31221">
    <property type="entry name" value="WRKY TRANSCRIPTION FACTOR PROTEIN 1-RELATED"/>
    <property type="match status" value="1"/>
</dbReference>
<dbReference type="SMART" id="SM00774">
    <property type="entry name" value="WRKY"/>
    <property type="match status" value="1"/>
</dbReference>
<protein>
    <recommendedName>
        <fullName evidence="7">WRKY domain-containing protein</fullName>
    </recommendedName>
</protein>
<dbReference type="FunFam" id="2.20.25.80:FF:000003">
    <property type="entry name" value="WRKY transcription factor 57"/>
    <property type="match status" value="1"/>
</dbReference>
<evidence type="ECO:0000313" key="8">
    <source>
        <dbReference type="EMBL" id="KAK9949835.1"/>
    </source>
</evidence>
<dbReference type="GO" id="GO:0005634">
    <property type="term" value="C:nucleus"/>
    <property type="evidence" value="ECO:0007669"/>
    <property type="project" value="UniProtKB-SubCell"/>
</dbReference>
<keyword evidence="5" id="KW-0539">Nucleus</keyword>
<dbReference type="Gene3D" id="2.20.25.80">
    <property type="entry name" value="WRKY domain"/>
    <property type="match status" value="1"/>
</dbReference>
<reference evidence="8 9" key="1">
    <citation type="journal article" date="2023" name="G3 (Bethesda)">
        <title>A chromosome-length genome assembly and annotation of blackberry (Rubus argutus, cv. 'Hillquist').</title>
        <authorList>
            <person name="Bruna T."/>
            <person name="Aryal R."/>
            <person name="Dudchenko O."/>
            <person name="Sargent D.J."/>
            <person name="Mead D."/>
            <person name="Buti M."/>
            <person name="Cavallini A."/>
            <person name="Hytonen T."/>
            <person name="Andres J."/>
            <person name="Pham M."/>
            <person name="Weisz D."/>
            <person name="Mascagni F."/>
            <person name="Usai G."/>
            <person name="Natali L."/>
            <person name="Bassil N."/>
            <person name="Fernandez G.E."/>
            <person name="Lomsadze A."/>
            <person name="Armour M."/>
            <person name="Olukolu B."/>
            <person name="Poorten T."/>
            <person name="Britton C."/>
            <person name="Davik J."/>
            <person name="Ashrafi H."/>
            <person name="Aiden E.L."/>
            <person name="Borodovsky M."/>
            <person name="Worthington M."/>
        </authorList>
    </citation>
    <scope>NUCLEOTIDE SEQUENCE [LARGE SCALE GENOMIC DNA]</scope>
    <source>
        <strain evidence="8">PI 553951</strain>
    </source>
</reference>
<dbReference type="InterPro" id="IPR036576">
    <property type="entry name" value="WRKY_dom_sf"/>
</dbReference>
<feature type="domain" description="WRKY" evidence="7">
    <location>
        <begin position="114"/>
        <end position="179"/>
    </location>
</feature>
<feature type="compositionally biased region" description="Polar residues" evidence="6">
    <location>
        <begin position="77"/>
        <end position="88"/>
    </location>
</feature>
<dbReference type="InterPro" id="IPR003657">
    <property type="entry name" value="WRKY_dom"/>
</dbReference>
<keyword evidence="2" id="KW-0805">Transcription regulation</keyword>
<dbReference type="EMBL" id="JBEDUW010000001">
    <property type="protein sequence ID" value="KAK9949835.1"/>
    <property type="molecule type" value="Genomic_DNA"/>
</dbReference>
<evidence type="ECO:0000256" key="1">
    <source>
        <dbReference type="ARBA" id="ARBA00004123"/>
    </source>
</evidence>
<evidence type="ECO:0000256" key="3">
    <source>
        <dbReference type="ARBA" id="ARBA00023125"/>
    </source>
</evidence>
<evidence type="ECO:0000256" key="2">
    <source>
        <dbReference type="ARBA" id="ARBA00023015"/>
    </source>
</evidence>
<keyword evidence="4" id="KW-0804">Transcription</keyword>
<keyword evidence="3" id="KW-0238">DNA-binding</keyword>
<dbReference type="AlphaFoldDB" id="A0AAW1YMD7"/>
<organism evidence="8 9">
    <name type="scientific">Rubus argutus</name>
    <name type="common">Southern blackberry</name>
    <dbReference type="NCBI Taxonomy" id="59490"/>
    <lineage>
        <taxon>Eukaryota</taxon>
        <taxon>Viridiplantae</taxon>
        <taxon>Streptophyta</taxon>
        <taxon>Embryophyta</taxon>
        <taxon>Tracheophyta</taxon>
        <taxon>Spermatophyta</taxon>
        <taxon>Magnoliopsida</taxon>
        <taxon>eudicotyledons</taxon>
        <taxon>Gunneridae</taxon>
        <taxon>Pentapetalae</taxon>
        <taxon>rosids</taxon>
        <taxon>fabids</taxon>
        <taxon>Rosales</taxon>
        <taxon>Rosaceae</taxon>
        <taxon>Rosoideae</taxon>
        <taxon>Rosoideae incertae sedis</taxon>
        <taxon>Rubus</taxon>
    </lineage>
</organism>
<evidence type="ECO:0000256" key="5">
    <source>
        <dbReference type="ARBA" id="ARBA00023242"/>
    </source>
</evidence>
<sequence>MDSSCLENPNPNPSLSNCAAFQFADQNQLDPSFMYLDELSDYLMLDYRVDDDDHHHQDSLSLTMVSSEKPHTAAGSGATSRNGNNNMQYRDSAAMKNCKKEVGHEHRVAFRTKSELEIMDDGFKWRKYGKKSVKNNPNPRNYYKCSSVGCDVKKRVERDRDDSSYVITTYEGVHNHDTPNSVQLYFNSPAQLVDVDPNNNIWTTLRTSSPSSASS</sequence>
<dbReference type="PROSITE" id="PS50811">
    <property type="entry name" value="WRKY"/>
    <property type="match status" value="1"/>
</dbReference>
<dbReference type="InterPro" id="IPR044810">
    <property type="entry name" value="WRKY_plant"/>
</dbReference>
<gene>
    <name evidence="8" type="ORF">M0R45_005346</name>
</gene>
<evidence type="ECO:0000313" key="9">
    <source>
        <dbReference type="Proteomes" id="UP001457282"/>
    </source>
</evidence>
<evidence type="ECO:0000259" key="7">
    <source>
        <dbReference type="PROSITE" id="PS50811"/>
    </source>
</evidence>
<dbReference type="SUPFAM" id="SSF118290">
    <property type="entry name" value="WRKY DNA-binding domain"/>
    <property type="match status" value="1"/>
</dbReference>
<dbReference type="PANTHER" id="PTHR31221:SF283">
    <property type="entry name" value="WRKY DOMAIN-CONTAINING PROTEIN"/>
    <property type="match status" value="1"/>
</dbReference>
<feature type="region of interest" description="Disordered" evidence="6">
    <location>
        <begin position="64"/>
        <end position="88"/>
    </location>
</feature>
<comment type="subcellular location">
    <subcellularLocation>
        <location evidence="1">Nucleus</location>
    </subcellularLocation>
</comment>
<dbReference type="GO" id="GO:0003700">
    <property type="term" value="F:DNA-binding transcription factor activity"/>
    <property type="evidence" value="ECO:0007669"/>
    <property type="project" value="InterPro"/>
</dbReference>
<dbReference type="Proteomes" id="UP001457282">
    <property type="component" value="Unassembled WGS sequence"/>
</dbReference>
<comment type="caution">
    <text evidence="8">The sequence shown here is derived from an EMBL/GenBank/DDBJ whole genome shotgun (WGS) entry which is preliminary data.</text>
</comment>
<name>A0AAW1YMD7_RUBAR</name>
<evidence type="ECO:0000256" key="6">
    <source>
        <dbReference type="SAM" id="MobiDB-lite"/>
    </source>
</evidence>
<keyword evidence="9" id="KW-1185">Reference proteome</keyword>
<dbReference type="Pfam" id="PF03106">
    <property type="entry name" value="WRKY"/>
    <property type="match status" value="1"/>
</dbReference>
<evidence type="ECO:0000256" key="4">
    <source>
        <dbReference type="ARBA" id="ARBA00023163"/>
    </source>
</evidence>